<protein>
    <recommendedName>
        <fullName evidence="6">Rubredoxin</fullName>
    </recommendedName>
</protein>
<accession>A0ABU9D729</accession>
<dbReference type="InterPro" id="IPR018527">
    <property type="entry name" value="Rubredoxin_Fe_BS"/>
</dbReference>
<evidence type="ECO:0000256" key="4">
    <source>
        <dbReference type="ARBA" id="ARBA00022982"/>
    </source>
</evidence>
<dbReference type="RefSeq" id="WP_341370392.1">
    <property type="nucleotide sequence ID" value="NZ_JBBPCO010000004.1"/>
</dbReference>
<keyword evidence="3 6" id="KW-0479">Metal-binding</keyword>
<evidence type="ECO:0000256" key="5">
    <source>
        <dbReference type="ARBA" id="ARBA00023004"/>
    </source>
</evidence>
<dbReference type="Pfam" id="PF00301">
    <property type="entry name" value="Rubredoxin"/>
    <property type="match status" value="1"/>
</dbReference>
<name>A0ABU9D729_9PROT</name>
<gene>
    <name evidence="8" type="ORF">WOB96_06095</name>
</gene>
<evidence type="ECO:0000313" key="8">
    <source>
        <dbReference type="EMBL" id="MEK8089334.1"/>
    </source>
</evidence>
<dbReference type="Gene3D" id="2.20.28.10">
    <property type="match status" value="1"/>
</dbReference>
<evidence type="ECO:0000256" key="1">
    <source>
        <dbReference type="ARBA" id="ARBA00001965"/>
    </source>
</evidence>
<reference evidence="8 9" key="1">
    <citation type="submission" date="2024-04" db="EMBL/GenBank/DDBJ databases">
        <authorList>
            <person name="Abashina T."/>
            <person name="Shaikin A."/>
        </authorList>
    </citation>
    <scope>NUCLEOTIDE SEQUENCE [LARGE SCALE GENOMIC DNA]</scope>
    <source>
        <strain evidence="8 9">AAFK</strain>
    </source>
</reference>
<evidence type="ECO:0000256" key="2">
    <source>
        <dbReference type="ARBA" id="ARBA00022448"/>
    </source>
</evidence>
<comment type="cofactor">
    <cofactor evidence="1 6">
        <name>Fe(3+)</name>
        <dbReference type="ChEBI" id="CHEBI:29034"/>
    </cofactor>
</comment>
<keyword evidence="5 6" id="KW-0408">Iron</keyword>
<comment type="similarity">
    <text evidence="6">Belongs to the rubredoxin family.</text>
</comment>
<dbReference type="InterPro" id="IPR024934">
    <property type="entry name" value="Rubredoxin-like_dom"/>
</dbReference>
<evidence type="ECO:0000313" key="9">
    <source>
        <dbReference type="Proteomes" id="UP001446205"/>
    </source>
</evidence>
<comment type="caution">
    <text evidence="8">The sequence shown here is derived from an EMBL/GenBank/DDBJ whole genome shotgun (WGS) entry which is preliminary data.</text>
</comment>
<dbReference type="InterPro" id="IPR024935">
    <property type="entry name" value="Rubredoxin_dom"/>
</dbReference>
<dbReference type="PANTHER" id="PTHR47627:SF1">
    <property type="entry name" value="RUBREDOXIN-1-RELATED"/>
    <property type="match status" value="1"/>
</dbReference>
<proteinExistence type="inferred from homology"/>
<evidence type="ECO:0000256" key="3">
    <source>
        <dbReference type="ARBA" id="ARBA00022723"/>
    </source>
</evidence>
<keyword evidence="9" id="KW-1185">Reference proteome</keyword>
<dbReference type="EMBL" id="JBBPCO010000004">
    <property type="protein sequence ID" value="MEK8089334.1"/>
    <property type="molecule type" value="Genomic_DNA"/>
</dbReference>
<keyword evidence="2" id="KW-0813">Transport</keyword>
<evidence type="ECO:0000259" key="7">
    <source>
        <dbReference type="PROSITE" id="PS50903"/>
    </source>
</evidence>
<keyword evidence="4 6" id="KW-0249">Electron transport</keyword>
<dbReference type="CDD" id="cd00730">
    <property type="entry name" value="rubredoxin"/>
    <property type="match status" value="1"/>
</dbReference>
<dbReference type="PROSITE" id="PS50903">
    <property type="entry name" value="RUBREDOXIN_LIKE"/>
    <property type="match status" value="1"/>
</dbReference>
<sequence length="65" mass="7343">MNASNPVSLRKGNHRWICAVCDLVYDERDGWPEDGIPPGTPFESIPESWVCPECGVSKADFYRED</sequence>
<feature type="domain" description="Rubredoxin-like" evidence="7">
    <location>
        <begin position="13"/>
        <end position="64"/>
    </location>
</feature>
<organism evidence="8 9">
    <name type="scientific">Thermithiobacillus plumbiphilus</name>
    <dbReference type="NCBI Taxonomy" id="1729899"/>
    <lineage>
        <taxon>Bacteria</taxon>
        <taxon>Pseudomonadati</taxon>
        <taxon>Pseudomonadota</taxon>
        <taxon>Acidithiobacillia</taxon>
        <taxon>Acidithiobacillales</taxon>
        <taxon>Thermithiobacillaceae</taxon>
        <taxon>Thermithiobacillus</taxon>
    </lineage>
</organism>
<evidence type="ECO:0000256" key="6">
    <source>
        <dbReference type="RuleBase" id="RU003820"/>
    </source>
</evidence>
<dbReference type="SUPFAM" id="SSF57802">
    <property type="entry name" value="Rubredoxin-like"/>
    <property type="match status" value="1"/>
</dbReference>
<dbReference type="PRINTS" id="PR00163">
    <property type="entry name" value="RUBREDOXIN"/>
</dbReference>
<dbReference type="PROSITE" id="PS00202">
    <property type="entry name" value="RUBREDOXIN"/>
    <property type="match status" value="1"/>
</dbReference>
<dbReference type="PANTHER" id="PTHR47627">
    <property type="entry name" value="RUBREDOXIN"/>
    <property type="match status" value="1"/>
</dbReference>
<dbReference type="Proteomes" id="UP001446205">
    <property type="component" value="Unassembled WGS sequence"/>
</dbReference>
<dbReference type="InterPro" id="IPR050526">
    <property type="entry name" value="Rubredoxin_ET"/>
</dbReference>